<evidence type="ECO:0000256" key="1">
    <source>
        <dbReference type="ARBA" id="ARBA00000085"/>
    </source>
</evidence>
<dbReference type="EC" id="2.7.13.3" evidence="2"/>
<dbReference type="Gene3D" id="3.30.565.10">
    <property type="entry name" value="Histidine kinase-like ATPase, C-terminal domain"/>
    <property type="match status" value="1"/>
</dbReference>
<keyword evidence="3" id="KW-0597">Phosphoprotein</keyword>
<comment type="caution">
    <text evidence="10">The sequence shown here is derived from an EMBL/GenBank/DDBJ whole genome shotgun (WGS) entry which is preliminary data.</text>
</comment>
<dbReference type="PANTHER" id="PTHR41523:SF7">
    <property type="entry name" value="HISTIDINE KINASE"/>
    <property type="match status" value="1"/>
</dbReference>
<proteinExistence type="predicted"/>
<organism evidence="10 11">
    <name type="scientific">Mesorhizobium liriopis</name>
    <dbReference type="NCBI Taxonomy" id="2953882"/>
    <lineage>
        <taxon>Bacteria</taxon>
        <taxon>Pseudomonadati</taxon>
        <taxon>Pseudomonadota</taxon>
        <taxon>Alphaproteobacteria</taxon>
        <taxon>Hyphomicrobiales</taxon>
        <taxon>Phyllobacteriaceae</taxon>
        <taxon>Mesorhizobium</taxon>
    </lineage>
</organism>
<feature type="domain" description="GAF" evidence="8">
    <location>
        <begin position="303"/>
        <end position="452"/>
    </location>
</feature>
<keyword evidence="4" id="KW-0808">Transferase</keyword>
<keyword evidence="6" id="KW-0418">Kinase</keyword>
<sequence length="640" mass="70075">MIMTNELETARIEALRAAGIMHGEGKTEFEHQIELVRDVLDVPVALVSLIDTDRQVFAAHLGLPEPWATQGETPLTHSFCQHVVAQRCPLVVTDSRQNELVRSNLAVADLNVQAYLGVPLALPSGEVVGALAAIDGRPRNWSDRDLARLQKIAHVVADEIATRVTATEWQHLFDKMSEGFIQGEVIRDETGKAIDWRYKRVNRAWSDLTGVAAEDVVGRTIRETFPGIEDEWVSEFGDVVTTGQPVRFTRQVGSLGRWYDGIAQPIGPNTFTVLFLEVTARIEAQRKRDALIELGDRLRDAETIEAAGVAASEAMARALHSTRAGFGLVDAEVETVRVLPDLCAPGVASVAGFHSFRDFGSYIDDLKAGRNVIIPDIENDPRTMPGAAALRQLDIRSLVNLPITERGRIVGLVLVHDRAVREFTREELAFIEAVGDRTQAAISKLQMQAQQHVLNSEISHRLKNSLALVQAVANQTLRGIAEREPVEAFERRLHALSSAHDILLQRNWSAASMATVVRNAISALGQESRVTIDGPIVELGSRAALSLALLVHELATNAMKYGALSNDDGRVTAYWSVADSTLNFHWVERGGPEVRQPNGRGFGSRMIRSGLIGGGDVDLRFDPAGFEAHMTAPLSQMQSA</sequence>
<protein>
    <recommendedName>
        <fullName evidence="2">histidine kinase</fullName>
        <ecNumber evidence="2">2.7.13.3</ecNumber>
    </recommendedName>
</protein>
<evidence type="ECO:0000256" key="4">
    <source>
        <dbReference type="ARBA" id="ARBA00022679"/>
    </source>
</evidence>
<dbReference type="Gene3D" id="3.30.450.40">
    <property type="match status" value="2"/>
</dbReference>
<evidence type="ECO:0000256" key="3">
    <source>
        <dbReference type="ARBA" id="ARBA00022553"/>
    </source>
</evidence>
<feature type="domain" description="GAF" evidence="8">
    <location>
        <begin position="24"/>
        <end position="170"/>
    </location>
</feature>
<comment type="catalytic activity">
    <reaction evidence="1">
        <text>ATP + protein L-histidine = ADP + protein N-phospho-L-histidine.</text>
        <dbReference type="EC" id="2.7.13.3"/>
    </reaction>
</comment>
<name>A0ABT1C345_9HYPH</name>
<evidence type="ECO:0000313" key="11">
    <source>
        <dbReference type="Proteomes" id="UP001205906"/>
    </source>
</evidence>
<evidence type="ECO:0000256" key="6">
    <source>
        <dbReference type="ARBA" id="ARBA00022777"/>
    </source>
</evidence>
<evidence type="ECO:0000256" key="7">
    <source>
        <dbReference type="ARBA" id="ARBA00022840"/>
    </source>
</evidence>
<evidence type="ECO:0000313" key="10">
    <source>
        <dbReference type="EMBL" id="MCO6049063.1"/>
    </source>
</evidence>
<keyword evidence="5" id="KW-0547">Nucleotide-binding</keyword>
<dbReference type="InterPro" id="IPR011102">
    <property type="entry name" value="Sig_transdc_His_kinase_HWE"/>
</dbReference>
<evidence type="ECO:0000256" key="5">
    <source>
        <dbReference type="ARBA" id="ARBA00022741"/>
    </source>
</evidence>
<dbReference type="SUPFAM" id="SSF55781">
    <property type="entry name" value="GAF domain-like"/>
    <property type="match status" value="2"/>
</dbReference>
<feature type="domain" description="Signal transduction histidine kinase HWE region" evidence="9">
    <location>
        <begin position="457"/>
        <end position="536"/>
    </location>
</feature>
<dbReference type="InterPro" id="IPR036890">
    <property type="entry name" value="HATPase_C_sf"/>
</dbReference>
<dbReference type="EMBL" id="JAMXQS010000002">
    <property type="protein sequence ID" value="MCO6049063.1"/>
    <property type="molecule type" value="Genomic_DNA"/>
</dbReference>
<dbReference type="Gene3D" id="3.30.450.20">
    <property type="entry name" value="PAS domain"/>
    <property type="match status" value="1"/>
</dbReference>
<dbReference type="InterPro" id="IPR029016">
    <property type="entry name" value="GAF-like_dom_sf"/>
</dbReference>
<reference evidence="10 11" key="1">
    <citation type="submission" date="2022-06" db="EMBL/GenBank/DDBJ databases">
        <title>Mesorhizobium sp. strain RP14 Genome sequencing and assembly.</title>
        <authorList>
            <person name="Kim I."/>
        </authorList>
    </citation>
    <scope>NUCLEOTIDE SEQUENCE [LARGE SCALE GENOMIC DNA]</scope>
    <source>
        <strain evidence="11">RP14(2022)</strain>
    </source>
</reference>
<evidence type="ECO:0000256" key="2">
    <source>
        <dbReference type="ARBA" id="ARBA00012438"/>
    </source>
</evidence>
<dbReference type="Pfam" id="PF07536">
    <property type="entry name" value="HWE_HK"/>
    <property type="match status" value="1"/>
</dbReference>
<dbReference type="Proteomes" id="UP001205906">
    <property type="component" value="Unassembled WGS sequence"/>
</dbReference>
<dbReference type="Pfam" id="PF01590">
    <property type="entry name" value="GAF"/>
    <property type="match status" value="2"/>
</dbReference>
<dbReference type="InterPro" id="IPR035965">
    <property type="entry name" value="PAS-like_dom_sf"/>
</dbReference>
<gene>
    <name evidence="10" type="ORF">NGM99_04585</name>
</gene>
<dbReference type="SMART" id="SM00911">
    <property type="entry name" value="HWE_HK"/>
    <property type="match status" value="1"/>
</dbReference>
<evidence type="ECO:0000259" key="9">
    <source>
        <dbReference type="SMART" id="SM00911"/>
    </source>
</evidence>
<keyword evidence="7" id="KW-0067">ATP-binding</keyword>
<dbReference type="SUPFAM" id="SSF55785">
    <property type="entry name" value="PYP-like sensor domain (PAS domain)"/>
    <property type="match status" value="1"/>
</dbReference>
<dbReference type="SMART" id="SM00065">
    <property type="entry name" value="GAF"/>
    <property type="match status" value="2"/>
</dbReference>
<accession>A0ABT1C345</accession>
<dbReference type="RefSeq" id="WP_252816434.1">
    <property type="nucleotide sequence ID" value="NZ_JAMXQS010000002.1"/>
</dbReference>
<evidence type="ECO:0000259" key="8">
    <source>
        <dbReference type="SMART" id="SM00065"/>
    </source>
</evidence>
<keyword evidence="11" id="KW-1185">Reference proteome</keyword>
<dbReference type="PANTHER" id="PTHR41523">
    <property type="entry name" value="TWO-COMPONENT SYSTEM SENSOR PROTEIN"/>
    <property type="match status" value="1"/>
</dbReference>
<dbReference type="InterPro" id="IPR003018">
    <property type="entry name" value="GAF"/>
</dbReference>